<feature type="compositionally biased region" description="Basic and acidic residues" evidence="1">
    <location>
        <begin position="589"/>
        <end position="600"/>
    </location>
</feature>
<feature type="compositionally biased region" description="Acidic residues" evidence="1">
    <location>
        <begin position="371"/>
        <end position="389"/>
    </location>
</feature>
<organism evidence="2 3">
    <name type="scientific">Colletotrichum musicola</name>
    <dbReference type="NCBI Taxonomy" id="2175873"/>
    <lineage>
        <taxon>Eukaryota</taxon>
        <taxon>Fungi</taxon>
        <taxon>Dikarya</taxon>
        <taxon>Ascomycota</taxon>
        <taxon>Pezizomycotina</taxon>
        <taxon>Sordariomycetes</taxon>
        <taxon>Hypocreomycetidae</taxon>
        <taxon>Glomerellales</taxon>
        <taxon>Glomerellaceae</taxon>
        <taxon>Colletotrichum</taxon>
        <taxon>Colletotrichum orchidearum species complex</taxon>
    </lineage>
</organism>
<feature type="region of interest" description="Disordered" evidence="1">
    <location>
        <begin position="589"/>
        <end position="624"/>
    </location>
</feature>
<dbReference type="EMBL" id="WIGM01000047">
    <property type="protein sequence ID" value="KAF6843211.1"/>
    <property type="molecule type" value="Genomic_DNA"/>
</dbReference>
<feature type="compositionally biased region" description="Polar residues" evidence="1">
    <location>
        <begin position="265"/>
        <end position="274"/>
    </location>
</feature>
<protein>
    <submittedName>
        <fullName evidence="2">Myb dna-binding domain protein</fullName>
    </submittedName>
</protein>
<dbReference type="AlphaFoldDB" id="A0A8H6NV96"/>
<keyword evidence="3" id="KW-1185">Reference proteome</keyword>
<sequence length="624" mass="69548">MRETGLDSLWKTTESLVSLLSAPKPASRPWRNWLGIERDHWTKKQSIYMDRDDFLIDLQTLLETLGEDSRMRGRVIMAAANATSLLNELFKVSENKRDPLSLLERLDQDFPLPFFTYVADDPSEVITEDVVKLGLDICTQLLIAQLEGVSRRDSHRTPTSFAVPLFCRLEDDSIDPDEALRHGPHTDICGLAEEYFRDRAHDILALIEDKPVDEALSALQQAYPFYAGDQGGFFDTISQWASGIIEETKDFMRGPSSSMRGSSPTDSLASSIPRQTVRHENTYVNLVSHAVVTKIQTDNITGTRGTTAESSTGPKYNPDNLRQSSPSLDDEFDAGAIAFARRTQPLRPQSTAGPSSSAPEPPARQVSGFTADDEDDDDEDDPFEQDDREPDPQRREQLDRDRRNMPPPPPRPAKRQRLPSHPRPTQPSSSLPPSSASSVPPSRNPSRAAPISSNPSSSASASAPTPTPSSTDGVSFSQIREMNRKVPARGAGMQQRVPWSDADVRRLIRLIEYHSCVWAKIAKRQDARQRIGDPGPEDTEGCIFDHPRDQQAIRDKARNLKVDLLKGDHPLYPGFDNIALGKKERNSLIERMKNPDRRESDIDENGDPTNTVYVPDAPGDEVQE</sequence>
<keyword evidence="2" id="KW-0238">DNA-binding</keyword>
<feature type="region of interest" description="Disordered" evidence="1">
    <location>
        <begin position="302"/>
        <end position="329"/>
    </location>
</feature>
<feature type="region of interest" description="Disordered" evidence="1">
    <location>
        <begin position="252"/>
        <end position="275"/>
    </location>
</feature>
<evidence type="ECO:0000313" key="2">
    <source>
        <dbReference type="EMBL" id="KAF6843211.1"/>
    </source>
</evidence>
<evidence type="ECO:0000256" key="1">
    <source>
        <dbReference type="SAM" id="MobiDB-lite"/>
    </source>
</evidence>
<evidence type="ECO:0000313" key="3">
    <source>
        <dbReference type="Proteomes" id="UP000639643"/>
    </source>
</evidence>
<gene>
    <name evidence="2" type="ORF">CMUS01_02322</name>
</gene>
<feature type="region of interest" description="Disordered" evidence="1">
    <location>
        <begin position="342"/>
        <end position="496"/>
    </location>
</feature>
<dbReference type="GO" id="GO:0003677">
    <property type="term" value="F:DNA binding"/>
    <property type="evidence" value="ECO:0007669"/>
    <property type="project" value="UniProtKB-KW"/>
</dbReference>
<comment type="caution">
    <text evidence="2">The sequence shown here is derived from an EMBL/GenBank/DDBJ whole genome shotgun (WGS) entry which is preliminary data.</text>
</comment>
<reference evidence="2" key="1">
    <citation type="journal article" date="2020" name="Phytopathology">
        <title>Genome Sequence Resources of Colletotrichum truncatum, C. plurivorum, C. musicola, and C. sojae: Four Species Pathogenic to Soybean (Glycine max).</title>
        <authorList>
            <person name="Rogerio F."/>
            <person name="Boufleur T.R."/>
            <person name="Ciampi-Guillardi M."/>
            <person name="Sukno S.A."/>
            <person name="Thon M.R."/>
            <person name="Massola Junior N.S."/>
            <person name="Baroncelli R."/>
        </authorList>
    </citation>
    <scope>NUCLEOTIDE SEQUENCE</scope>
    <source>
        <strain evidence="2">LFN0074</strain>
    </source>
</reference>
<feature type="compositionally biased region" description="Polar residues" evidence="1">
    <location>
        <begin position="302"/>
        <end position="327"/>
    </location>
</feature>
<dbReference type="OrthoDB" id="5398572at2759"/>
<feature type="compositionally biased region" description="Basic and acidic residues" evidence="1">
    <location>
        <begin position="390"/>
        <end position="404"/>
    </location>
</feature>
<accession>A0A8H6NV96</accession>
<proteinExistence type="predicted"/>
<name>A0A8H6NV96_9PEZI</name>
<dbReference type="Proteomes" id="UP000639643">
    <property type="component" value="Unassembled WGS sequence"/>
</dbReference>
<feature type="compositionally biased region" description="Low complexity" evidence="1">
    <location>
        <begin position="253"/>
        <end position="264"/>
    </location>
</feature>
<feature type="compositionally biased region" description="Low complexity" evidence="1">
    <location>
        <begin position="426"/>
        <end position="471"/>
    </location>
</feature>